<evidence type="ECO:0000313" key="5">
    <source>
        <dbReference type="Proteomes" id="UP001189429"/>
    </source>
</evidence>
<keyword evidence="1" id="KW-0479">Metal-binding</keyword>
<feature type="zinc finger region" description="C3H1-type" evidence="1">
    <location>
        <begin position="61"/>
        <end position="84"/>
    </location>
</feature>
<evidence type="ECO:0000313" key="4">
    <source>
        <dbReference type="EMBL" id="CAK0883456.1"/>
    </source>
</evidence>
<reference evidence="4" key="1">
    <citation type="submission" date="2023-10" db="EMBL/GenBank/DDBJ databases">
        <authorList>
            <person name="Chen Y."/>
            <person name="Shah S."/>
            <person name="Dougan E. K."/>
            <person name="Thang M."/>
            <person name="Chan C."/>
        </authorList>
    </citation>
    <scope>NUCLEOTIDE SEQUENCE [LARGE SCALE GENOMIC DNA]</scope>
</reference>
<sequence>WSRLRGGDGKPSGRPDTTSNGVTVPSEGRHSSCASSGPPGPLQGAALNPGSAVHGTGDCSPCAWFWKKKGCSNGQQCEFCHICPEGELKNRKKQRQQDKKAGETKPSGRYVSKSDGSMPDRRGKRGNQDERAGSSASSTSWAQGKGGSEPAFHYSHASSSHLFHNPGFVPPRAPPGLEAMPTWPGYRVPRSPGGYARQPSSGTSSPWKDTSHAKVLRLDNML</sequence>
<dbReference type="PROSITE" id="PS50103">
    <property type="entry name" value="ZF_C3H1"/>
    <property type="match status" value="1"/>
</dbReference>
<keyword evidence="1" id="KW-0862">Zinc</keyword>
<evidence type="ECO:0000259" key="3">
    <source>
        <dbReference type="PROSITE" id="PS50103"/>
    </source>
</evidence>
<gene>
    <name evidence="4" type="ORF">PCOR1329_LOCUS65666</name>
</gene>
<proteinExistence type="predicted"/>
<feature type="region of interest" description="Disordered" evidence="2">
    <location>
        <begin position="88"/>
        <end position="212"/>
    </location>
</feature>
<evidence type="ECO:0000256" key="2">
    <source>
        <dbReference type="SAM" id="MobiDB-lite"/>
    </source>
</evidence>
<evidence type="ECO:0000256" key="1">
    <source>
        <dbReference type="PROSITE-ProRule" id="PRU00723"/>
    </source>
</evidence>
<feature type="non-terminal residue" evidence="4">
    <location>
        <position position="1"/>
    </location>
</feature>
<dbReference type="EMBL" id="CAUYUJ010018416">
    <property type="protein sequence ID" value="CAK0883456.1"/>
    <property type="molecule type" value="Genomic_DNA"/>
</dbReference>
<organism evidence="4 5">
    <name type="scientific">Prorocentrum cordatum</name>
    <dbReference type="NCBI Taxonomy" id="2364126"/>
    <lineage>
        <taxon>Eukaryota</taxon>
        <taxon>Sar</taxon>
        <taxon>Alveolata</taxon>
        <taxon>Dinophyceae</taxon>
        <taxon>Prorocentrales</taxon>
        <taxon>Prorocentraceae</taxon>
        <taxon>Prorocentrum</taxon>
    </lineage>
</organism>
<comment type="caution">
    <text evidence="4">The sequence shown here is derived from an EMBL/GenBank/DDBJ whole genome shotgun (WGS) entry which is preliminary data.</text>
</comment>
<feature type="compositionally biased region" description="Basic and acidic residues" evidence="2">
    <location>
        <begin position="1"/>
        <end position="13"/>
    </location>
</feature>
<feature type="compositionally biased region" description="Polar residues" evidence="2">
    <location>
        <begin position="198"/>
        <end position="208"/>
    </location>
</feature>
<keyword evidence="5" id="KW-1185">Reference proteome</keyword>
<feature type="domain" description="C3H1-type" evidence="3">
    <location>
        <begin position="61"/>
        <end position="84"/>
    </location>
</feature>
<dbReference type="Proteomes" id="UP001189429">
    <property type="component" value="Unassembled WGS sequence"/>
</dbReference>
<name>A0ABN9WB22_9DINO</name>
<feature type="region of interest" description="Disordered" evidence="2">
    <location>
        <begin position="1"/>
        <end position="55"/>
    </location>
</feature>
<feature type="compositionally biased region" description="Basic and acidic residues" evidence="2">
    <location>
        <begin position="118"/>
        <end position="132"/>
    </location>
</feature>
<accession>A0ABN9WB22</accession>
<keyword evidence="1" id="KW-0863">Zinc-finger</keyword>
<protein>
    <recommendedName>
        <fullName evidence="3">C3H1-type domain-containing protein</fullName>
    </recommendedName>
</protein>
<dbReference type="InterPro" id="IPR000571">
    <property type="entry name" value="Znf_CCCH"/>
</dbReference>
<feature type="compositionally biased region" description="Basic and acidic residues" evidence="2">
    <location>
        <begin position="88"/>
        <end position="103"/>
    </location>
</feature>